<evidence type="ECO:0000313" key="2">
    <source>
        <dbReference type="Proteomes" id="UP000050668"/>
    </source>
</evidence>
<gene>
    <name evidence="1" type="ORF">AEA09_05295</name>
</gene>
<evidence type="ECO:0008006" key="3">
    <source>
        <dbReference type="Google" id="ProtNLM"/>
    </source>
</evidence>
<keyword evidence="2" id="KW-1185">Reference proteome</keyword>
<evidence type="ECO:0000313" key="1">
    <source>
        <dbReference type="EMBL" id="KOS68025.1"/>
    </source>
</evidence>
<dbReference type="Proteomes" id="UP000050668">
    <property type="component" value="Unassembled WGS sequence"/>
</dbReference>
<proteinExistence type="predicted"/>
<accession>A0ABR5K002</accession>
<protein>
    <recommendedName>
        <fullName evidence="3">DUF3841 domain-containing protein</fullName>
    </recommendedName>
</protein>
<sequence>MIVYTVQPEYLYKKMRAQGYLEGDKKFAMFPGAYEWMVGQMKKRIANCGTENYPIWLWQRRPNRNERALATKGERWVILKLDVPENQILWSSFDEWHSVLNDSPITYDEKEWDFFEERGFPKEEVAKTWERLFDHKWLASRPTEWAGNYKEKWFQGVTPRITMEQVKKVSRFIGKG</sequence>
<organism evidence="1 2">
    <name type="scientific">Lysinibacillus contaminans</name>
    <dbReference type="NCBI Taxonomy" id="1293441"/>
    <lineage>
        <taxon>Bacteria</taxon>
        <taxon>Bacillati</taxon>
        <taxon>Bacillota</taxon>
        <taxon>Bacilli</taxon>
        <taxon>Bacillales</taxon>
        <taxon>Bacillaceae</taxon>
        <taxon>Lysinibacillus</taxon>
    </lineage>
</organism>
<dbReference type="RefSeq" id="WP_082332570.1">
    <property type="nucleotide sequence ID" value="NZ_LGRV01000003.1"/>
</dbReference>
<name>A0ABR5K002_9BACI</name>
<reference evidence="2" key="1">
    <citation type="submission" date="2015-07" db="EMBL/GenBank/DDBJ databases">
        <title>Fjat-14205 dsm 2895.</title>
        <authorList>
            <person name="Liu B."/>
            <person name="Wang J."/>
            <person name="Zhu Y."/>
            <person name="Liu G."/>
            <person name="Chen Q."/>
            <person name="Chen Z."/>
            <person name="Lan J."/>
            <person name="Che J."/>
            <person name="Ge C."/>
            <person name="Shi H."/>
            <person name="Pan Z."/>
            <person name="Liu X."/>
        </authorList>
    </citation>
    <scope>NUCLEOTIDE SEQUENCE [LARGE SCALE GENOMIC DNA]</scope>
    <source>
        <strain evidence="2">DSM 25560</strain>
    </source>
</reference>
<comment type="caution">
    <text evidence="1">The sequence shown here is derived from an EMBL/GenBank/DDBJ whole genome shotgun (WGS) entry which is preliminary data.</text>
</comment>
<dbReference type="InterPro" id="IPR024211">
    <property type="entry name" value="DUF3841"/>
</dbReference>
<dbReference type="Pfam" id="PF12952">
    <property type="entry name" value="DUF3841"/>
    <property type="match status" value="1"/>
</dbReference>
<dbReference type="EMBL" id="LGRV01000003">
    <property type="protein sequence ID" value="KOS68025.1"/>
    <property type="molecule type" value="Genomic_DNA"/>
</dbReference>